<feature type="compositionally biased region" description="Low complexity" evidence="1">
    <location>
        <begin position="120"/>
        <end position="140"/>
    </location>
</feature>
<organism evidence="2 3">
    <name type="scientific">Streptomyces chengmaiensis</name>
    <dbReference type="NCBI Taxonomy" id="3040919"/>
    <lineage>
        <taxon>Bacteria</taxon>
        <taxon>Bacillati</taxon>
        <taxon>Actinomycetota</taxon>
        <taxon>Actinomycetes</taxon>
        <taxon>Kitasatosporales</taxon>
        <taxon>Streptomycetaceae</taxon>
        <taxon>Streptomyces</taxon>
    </lineage>
</organism>
<reference evidence="2 3" key="1">
    <citation type="submission" date="2023-04" db="EMBL/GenBank/DDBJ databases">
        <title>Streptomyces chengmaiensis sp. nov. isolated from the stem of mangrove plant in Hainan.</title>
        <authorList>
            <person name="Huang X."/>
            <person name="Zhou S."/>
            <person name="Chu X."/>
            <person name="Xie Y."/>
            <person name="Lin Y."/>
        </authorList>
    </citation>
    <scope>NUCLEOTIDE SEQUENCE [LARGE SCALE GENOMIC DNA]</scope>
    <source>
        <strain evidence="2 3">HNM0663</strain>
    </source>
</reference>
<evidence type="ECO:0000313" key="3">
    <source>
        <dbReference type="Proteomes" id="UP001223144"/>
    </source>
</evidence>
<evidence type="ECO:0008006" key="4">
    <source>
        <dbReference type="Google" id="ProtNLM"/>
    </source>
</evidence>
<dbReference type="EMBL" id="JARWBG010000009">
    <property type="protein sequence ID" value="MDH2389282.1"/>
    <property type="molecule type" value="Genomic_DNA"/>
</dbReference>
<keyword evidence="3" id="KW-1185">Reference proteome</keyword>
<sequence length="714" mass="76701">MTRPQWGQSDRTRRLAGEDDTGHGSHGPEDAPGPCPVCRTRRTAPRCPVCGWDGDGHNAAGGDRGQEHTAAWRWDLRAARLASRAHSTERGAAATPEGTLHPRLRTLLRRSHSVEDGHADPSGPESPAAPAGDGDADTTPYGDLSGAVSLLTALAAGEVDAVCFFGVSPAGLVMEEVGRDDRGALGPRDDRAAFLDWGQAVPWLRHPAPERQFLLAGGIGADAPYGVRGVPGTSDTAWETPVRHAVHEGLQGLLAAREHGRDIPLVAVDAAPGWRWPRHALTLLDRCAPPSATVTLRPDDPRLHGDRRPLADVVTAACRRVPLRYGYALLTRPPDQAAEGPAARARLLFPCGTRLPDSGELPVKVPLLASPDQDATLFALPVVVARGPHPRRWSVLRTAQTRLEPGRRTTVTVLLDASGAVRFEGPEPLADPGADVAFHFDERALLEQPPAPIPRPEPLSDLMVLLELGGDADDFARRTGFLQAVLNRLAAVWPHGDALRVGLIGYADHAFRTVGRNRAGEAPLLFWGSGTAREAAHALPGFSHCGVADDFGAPMEEALQAAGSTGYWRTGSRRALLVVGRRPPHPPRQGRDQTLPCPAGLDWEAHLHHLRQRLGLRVIAVRDPLPGLPGRPVRPPTGERIERFWEELGRQGRFTLDRHTPDDVAVCFTRSAGRRSAAAGLMTDVPDEEPGPSHTRYLTIDHGLTGGTAQPEGR</sequence>
<evidence type="ECO:0000256" key="1">
    <source>
        <dbReference type="SAM" id="MobiDB-lite"/>
    </source>
</evidence>
<feature type="compositionally biased region" description="Basic and acidic residues" evidence="1">
    <location>
        <begin position="10"/>
        <end position="29"/>
    </location>
</feature>
<evidence type="ECO:0000313" key="2">
    <source>
        <dbReference type="EMBL" id="MDH2389282.1"/>
    </source>
</evidence>
<feature type="region of interest" description="Disordered" evidence="1">
    <location>
        <begin position="1"/>
        <end position="40"/>
    </location>
</feature>
<gene>
    <name evidence="2" type="ORF">QCN29_10860</name>
</gene>
<accession>A0ABT6HLX4</accession>
<protein>
    <recommendedName>
        <fullName evidence="4">VWFA domain-containing protein</fullName>
    </recommendedName>
</protein>
<dbReference type="RefSeq" id="WP_279927616.1">
    <property type="nucleotide sequence ID" value="NZ_JARWBG010000009.1"/>
</dbReference>
<dbReference type="Proteomes" id="UP001223144">
    <property type="component" value="Unassembled WGS sequence"/>
</dbReference>
<feature type="region of interest" description="Disordered" evidence="1">
    <location>
        <begin position="682"/>
        <end position="714"/>
    </location>
</feature>
<feature type="compositionally biased region" description="Basic residues" evidence="1">
    <location>
        <begin position="102"/>
        <end position="111"/>
    </location>
</feature>
<feature type="region of interest" description="Disordered" evidence="1">
    <location>
        <begin position="83"/>
        <end position="140"/>
    </location>
</feature>
<name>A0ABT6HLX4_9ACTN</name>
<comment type="caution">
    <text evidence="2">The sequence shown here is derived from an EMBL/GenBank/DDBJ whole genome shotgun (WGS) entry which is preliminary data.</text>
</comment>
<proteinExistence type="predicted"/>